<evidence type="ECO:0000313" key="2">
    <source>
        <dbReference type="EMBL" id="KRO28740.1"/>
    </source>
</evidence>
<dbReference type="Proteomes" id="UP000050920">
    <property type="component" value="Unassembled WGS sequence"/>
</dbReference>
<protein>
    <recommendedName>
        <fullName evidence="1">HTH cro/C1-type domain-containing protein</fullName>
    </recommendedName>
</protein>
<comment type="caution">
    <text evidence="2">The sequence shown here is derived from an EMBL/GenBank/DDBJ whole genome shotgun (WGS) entry which is preliminary data.</text>
</comment>
<dbReference type="Pfam" id="PF01381">
    <property type="entry name" value="HTH_3"/>
    <property type="match status" value="1"/>
</dbReference>
<dbReference type="AlphaFoldDB" id="A0A0R2NST9"/>
<dbReference type="GO" id="GO:0003677">
    <property type="term" value="F:DNA binding"/>
    <property type="evidence" value="ECO:0007669"/>
    <property type="project" value="InterPro"/>
</dbReference>
<gene>
    <name evidence="2" type="ORF">DY78_GL002096</name>
</gene>
<evidence type="ECO:0000313" key="3">
    <source>
        <dbReference type="Proteomes" id="UP000050920"/>
    </source>
</evidence>
<dbReference type="CDD" id="cd00093">
    <property type="entry name" value="HTH_XRE"/>
    <property type="match status" value="1"/>
</dbReference>
<feature type="domain" description="HTH cro/C1-type" evidence="1">
    <location>
        <begin position="45"/>
        <end position="98"/>
    </location>
</feature>
<reference evidence="2 3" key="1">
    <citation type="journal article" date="2015" name="Genome Announc.">
        <title>Expanding the biotechnology potential of lactobacilli through comparative genomics of 213 strains and associated genera.</title>
        <authorList>
            <person name="Sun Z."/>
            <person name="Harris H.M."/>
            <person name="McCann A."/>
            <person name="Guo C."/>
            <person name="Argimon S."/>
            <person name="Zhang W."/>
            <person name="Yang X."/>
            <person name="Jeffery I.B."/>
            <person name="Cooney J.C."/>
            <person name="Kagawa T.F."/>
            <person name="Liu W."/>
            <person name="Song Y."/>
            <person name="Salvetti E."/>
            <person name="Wrobel A."/>
            <person name="Rasinkangas P."/>
            <person name="Parkhill J."/>
            <person name="Rea M.C."/>
            <person name="O'Sullivan O."/>
            <person name="Ritari J."/>
            <person name="Douillard F.P."/>
            <person name="Paul Ross R."/>
            <person name="Yang R."/>
            <person name="Briner A.E."/>
            <person name="Felis G.E."/>
            <person name="de Vos W.M."/>
            <person name="Barrangou R."/>
            <person name="Klaenhammer T.R."/>
            <person name="Caufield P.W."/>
            <person name="Cui Y."/>
            <person name="Zhang H."/>
            <person name="O'Toole P.W."/>
        </authorList>
    </citation>
    <scope>NUCLEOTIDE SEQUENCE [LARGE SCALE GENOMIC DNA]</scope>
    <source>
        <strain evidence="2 3">DSM 21115</strain>
    </source>
</reference>
<dbReference type="Gene3D" id="1.10.260.40">
    <property type="entry name" value="lambda repressor-like DNA-binding domains"/>
    <property type="match status" value="1"/>
</dbReference>
<evidence type="ECO:0000259" key="1">
    <source>
        <dbReference type="PROSITE" id="PS50943"/>
    </source>
</evidence>
<dbReference type="RefSeq" id="WP_024626127.1">
    <property type="nucleotide sequence ID" value="NZ_AYGX02000033.1"/>
</dbReference>
<proteinExistence type="predicted"/>
<dbReference type="InterPro" id="IPR001387">
    <property type="entry name" value="Cro/C1-type_HTH"/>
</dbReference>
<dbReference type="SUPFAM" id="SSF47413">
    <property type="entry name" value="lambda repressor-like DNA-binding domains"/>
    <property type="match status" value="1"/>
</dbReference>
<keyword evidence="3" id="KW-1185">Reference proteome</keyword>
<organism evidence="2 3">
    <name type="scientific">Lactiplantibacillus fabifermentans DSM 21115</name>
    <dbReference type="NCBI Taxonomy" id="1413187"/>
    <lineage>
        <taxon>Bacteria</taxon>
        <taxon>Bacillati</taxon>
        <taxon>Bacillota</taxon>
        <taxon>Bacilli</taxon>
        <taxon>Lactobacillales</taxon>
        <taxon>Lactobacillaceae</taxon>
        <taxon>Lactiplantibacillus</taxon>
    </lineage>
</organism>
<accession>A0A0R2NST9</accession>
<dbReference type="InterPro" id="IPR010982">
    <property type="entry name" value="Lambda_DNA-bd_dom_sf"/>
</dbReference>
<dbReference type="SMART" id="SM00530">
    <property type="entry name" value="HTH_XRE"/>
    <property type="match status" value="1"/>
</dbReference>
<dbReference type="PROSITE" id="PS50943">
    <property type="entry name" value="HTH_CROC1"/>
    <property type="match status" value="1"/>
</dbReference>
<dbReference type="EMBL" id="AYGX02000033">
    <property type="protein sequence ID" value="KRO28740.1"/>
    <property type="molecule type" value="Genomic_DNA"/>
</dbReference>
<name>A0A0R2NST9_9LACO</name>
<sequence>MKDLKTYTESVTEDLDNYFATHHQTKEYKTAITTEKNILVSAAAVLSAREAAGLSQQKLADKAGIPKTTIVKIEHGNNTSIETLTKIATALGKQVNLSII</sequence>